<dbReference type="InterPro" id="IPR013785">
    <property type="entry name" value="Aldolase_TIM"/>
</dbReference>
<dbReference type="InterPro" id="IPR050456">
    <property type="entry name" value="DeoC/FbaB_aldolase"/>
</dbReference>
<dbReference type="Pfam" id="PF01791">
    <property type="entry name" value="DeoC"/>
    <property type="match status" value="1"/>
</dbReference>
<dbReference type="InterPro" id="IPR002915">
    <property type="entry name" value="DeoC/FbaB/LacD_aldolase"/>
</dbReference>
<sequence>MSLLKNDGRALIVAMDHARTHGVIEGLQDPGKVLETVIEAGADGIMTTFGVMKKYRNLIAGRVPVTLRLDGGPSLYREDWLAYTEWELLHSVEDALMLGANAVVLMAFIGIPVELKTLQIVASVASECMQANLPLMVEALPCPSPRILDAKDPLAMASAARLAFEHGADIIKTYYTGSPESFRTVIENCPVPCLIAGGPRMNTVEETLEVVAGAVAAGASGVVFGRNIWQHKNPAGMVRALQRVIHGGTSVAEAMPELG</sequence>
<dbReference type="PANTHER" id="PTHR47916:SF1">
    <property type="entry name" value="3-HYDROXY-5-PHOSPHONOOXYPENTANE-2,4-DIONE THIOLASE"/>
    <property type="match status" value="1"/>
</dbReference>
<dbReference type="EMBL" id="DSMG01000119">
    <property type="protein sequence ID" value="HDX32171.1"/>
    <property type="molecule type" value="Genomic_DNA"/>
</dbReference>
<dbReference type="GO" id="GO:0004332">
    <property type="term" value="F:fructose-bisphosphate aldolase activity"/>
    <property type="evidence" value="ECO:0007669"/>
    <property type="project" value="InterPro"/>
</dbReference>
<dbReference type="PANTHER" id="PTHR47916">
    <property type="entry name" value="FRUCTOSE-BISPHOSPHATE ALDOLASE CLASS 1"/>
    <property type="match status" value="1"/>
</dbReference>
<gene>
    <name evidence="1" type="ORF">ENQ20_11915</name>
</gene>
<protein>
    <submittedName>
        <fullName evidence="1">Fructose-bisphosphate aldolase</fullName>
    </submittedName>
</protein>
<dbReference type="AlphaFoldDB" id="A0A7C1FV01"/>
<dbReference type="SMART" id="SM01133">
    <property type="entry name" value="DeoC"/>
    <property type="match status" value="1"/>
</dbReference>
<name>A0A7C1FV01_9CHLR</name>
<accession>A0A7C1FV01</accession>
<dbReference type="SUPFAM" id="SSF51569">
    <property type="entry name" value="Aldolase"/>
    <property type="match status" value="1"/>
</dbReference>
<dbReference type="InterPro" id="IPR041720">
    <property type="entry name" value="FbaB-like"/>
</dbReference>
<evidence type="ECO:0000313" key="1">
    <source>
        <dbReference type="EMBL" id="HDX32171.1"/>
    </source>
</evidence>
<dbReference type="PIRSF" id="PIRSF038992">
    <property type="entry name" value="Aldolase_Ia"/>
    <property type="match status" value="1"/>
</dbReference>
<dbReference type="Gene3D" id="3.20.20.70">
    <property type="entry name" value="Aldolase class I"/>
    <property type="match status" value="1"/>
</dbReference>
<reference evidence="1" key="1">
    <citation type="journal article" date="2020" name="mSystems">
        <title>Genome- and Community-Level Interaction Insights into Carbon Utilization and Element Cycling Functions of Hydrothermarchaeota in Hydrothermal Sediment.</title>
        <authorList>
            <person name="Zhou Z."/>
            <person name="Liu Y."/>
            <person name="Xu W."/>
            <person name="Pan J."/>
            <person name="Luo Z.H."/>
            <person name="Li M."/>
        </authorList>
    </citation>
    <scope>NUCLEOTIDE SEQUENCE [LARGE SCALE GENOMIC DNA]</scope>
    <source>
        <strain evidence="1">SpSt-289</strain>
    </source>
</reference>
<proteinExistence type="predicted"/>
<comment type="caution">
    <text evidence="1">The sequence shown here is derived from an EMBL/GenBank/DDBJ whole genome shotgun (WGS) entry which is preliminary data.</text>
</comment>
<organism evidence="1">
    <name type="scientific">Caldilinea aerophila</name>
    <dbReference type="NCBI Taxonomy" id="133453"/>
    <lineage>
        <taxon>Bacteria</taxon>
        <taxon>Bacillati</taxon>
        <taxon>Chloroflexota</taxon>
        <taxon>Caldilineae</taxon>
        <taxon>Caldilineales</taxon>
        <taxon>Caldilineaceae</taxon>
        <taxon>Caldilinea</taxon>
    </lineage>
</organism>